<reference evidence="1 2" key="1">
    <citation type="journal article" date="2016" name="Mol. Biol. Evol.">
        <title>Comparative Genomics of Early-Diverging Mushroom-Forming Fungi Provides Insights into the Origins of Lignocellulose Decay Capabilities.</title>
        <authorList>
            <person name="Nagy L.G."/>
            <person name="Riley R."/>
            <person name="Tritt A."/>
            <person name="Adam C."/>
            <person name="Daum C."/>
            <person name="Floudas D."/>
            <person name="Sun H."/>
            <person name="Yadav J.S."/>
            <person name="Pangilinan J."/>
            <person name="Larsson K.H."/>
            <person name="Matsuura K."/>
            <person name="Barry K."/>
            <person name="Labutti K."/>
            <person name="Kuo R."/>
            <person name="Ohm R.A."/>
            <person name="Bhattacharya S.S."/>
            <person name="Shirouzu T."/>
            <person name="Yoshinaga Y."/>
            <person name="Martin F.M."/>
            <person name="Grigoriev I.V."/>
            <person name="Hibbett D.S."/>
        </authorList>
    </citation>
    <scope>NUCLEOTIDE SEQUENCE [LARGE SCALE GENOMIC DNA]</scope>
    <source>
        <strain evidence="1 2">HHB14362 ss-1</strain>
    </source>
</reference>
<evidence type="ECO:0000313" key="2">
    <source>
        <dbReference type="Proteomes" id="UP000076761"/>
    </source>
</evidence>
<organism evidence="1 2">
    <name type="scientific">Neolentinus lepideus HHB14362 ss-1</name>
    <dbReference type="NCBI Taxonomy" id="1314782"/>
    <lineage>
        <taxon>Eukaryota</taxon>
        <taxon>Fungi</taxon>
        <taxon>Dikarya</taxon>
        <taxon>Basidiomycota</taxon>
        <taxon>Agaricomycotina</taxon>
        <taxon>Agaricomycetes</taxon>
        <taxon>Gloeophyllales</taxon>
        <taxon>Gloeophyllaceae</taxon>
        <taxon>Neolentinus</taxon>
    </lineage>
</organism>
<evidence type="ECO:0000313" key="1">
    <source>
        <dbReference type="EMBL" id="KZT21498.1"/>
    </source>
</evidence>
<sequence>MRSSPVMSFIHSITPPRPVVHATGWCIPQVRIFRGCSLSFHRRVHGFGRRHIGVSVAGREVLKMICIHSKVGPSRWLEDGASGWHRHDVI</sequence>
<dbReference type="EMBL" id="KV425606">
    <property type="protein sequence ID" value="KZT21498.1"/>
    <property type="molecule type" value="Genomic_DNA"/>
</dbReference>
<dbReference type="InParanoid" id="A0A165PU22"/>
<dbReference type="Proteomes" id="UP000076761">
    <property type="component" value="Unassembled WGS sequence"/>
</dbReference>
<proteinExistence type="predicted"/>
<accession>A0A165PU22</accession>
<name>A0A165PU22_9AGAM</name>
<dbReference type="AlphaFoldDB" id="A0A165PU22"/>
<gene>
    <name evidence="1" type="ORF">NEOLEDRAFT_750289</name>
</gene>
<keyword evidence="2" id="KW-1185">Reference proteome</keyword>
<protein>
    <submittedName>
        <fullName evidence="1">Uncharacterized protein</fullName>
    </submittedName>
</protein>